<feature type="region of interest" description="Disordered" evidence="1">
    <location>
        <begin position="433"/>
        <end position="466"/>
    </location>
</feature>
<evidence type="ECO:0000313" key="2">
    <source>
        <dbReference type="EMBL" id="RDX49428.1"/>
    </source>
</evidence>
<dbReference type="AlphaFoldDB" id="A0A371DA72"/>
<evidence type="ECO:0000256" key="1">
    <source>
        <dbReference type="SAM" id="MobiDB-lite"/>
    </source>
</evidence>
<organism evidence="2 3">
    <name type="scientific">Lentinus brumalis</name>
    <dbReference type="NCBI Taxonomy" id="2498619"/>
    <lineage>
        <taxon>Eukaryota</taxon>
        <taxon>Fungi</taxon>
        <taxon>Dikarya</taxon>
        <taxon>Basidiomycota</taxon>
        <taxon>Agaricomycotina</taxon>
        <taxon>Agaricomycetes</taxon>
        <taxon>Polyporales</taxon>
        <taxon>Polyporaceae</taxon>
        <taxon>Lentinus</taxon>
    </lineage>
</organism>
<accession>A0A371DA72</accession>
<keyword evidence="3" id="KW-1185">Reference proteome</keyword>
<dbReference type="OrthoDB" id="2802762at2759"/>
<feature type="compositionally biased region" description="Low complexity" evidence="1">
    <location>
        <begin position="241"/>
        <end position="258"/>
    </location>
</feature>
<sequence>MPAPANQPPRAVNESRRRPISSSSSSLANMAFLYLPDHIYALINGAAGHTPTSSLHTSSEPPTTLSGLPSALPVAPHLATAADTPPAPPLLGVGRKRLANPPHAFQLNPAEDLQPLDTVVQCKWHEGQCNHPVRVGDAWGHIQMEHWPSMRAHAHVHPERKVTCRWVDCNQELTFDSIKKHIMVMHFDLRVMCIYCGNRERQDSYQIYHGLAKDCPSNPRNRLDSSAPVVLGGQPDATVAQPSPSTSSSTTPSQSPPSGVARPLRTTHRAAPYPQRARPPAMAGESSLGHFLAPGLQGPAQLDSLGNQLVEWLSAAPVDLATLSLLMPYLVPQSASAPKEEGLPAYHTSPSDWQVPLAAAEETSLGIHSPPVEIGNLTTEMPSPAPHFASDQMDELWPAFFASPSEWQVSLPAADTEPEDTSLFGMLSPPVEAGILTTESPPQESSPGPTQESAASPSNDQTAEENLLDQAVEESSLEQIVEESSLAWDFLLAPSPAAEDMIDFSSIIQANGPVEERSLEQIVEESSLALQHLLAPSPAAEDEIDFSSIIEANEPFPWA</sequence>
<proteinExistence type="predicted"/>
<dbReference type="STRING" id="139420.A0A371DA72"/>
<evidence type="ECO:0000313" key="3">
    <source>
        <dbReference type="Proteomes" id="UP000256964"/>
    </source>
</evidence>
<feature type="region of interest" description="Disordered" evidence="1">
    <location>
        <begin position="216"/>
        <end position="265"/>
    </location>
</feature>
<dbReference type="EMBL" id="KZ857405">
    <property type="protein sequence ID" value="RDX49428.1"/>
    <property type="molecule type" value="Genomic_DNA"/>
</dbReference>
<feature type="compositionally biased region" description="Polar residues" evidence="1">
    <location>
        <begin position="437"/>
        <end position="461"/>
    </location>
</feature>
<dbReference type="Proteomes" id="UP000256964">
    <property type="component" value="Unassembled WGS sequence"/>
</dbReference>
<feature type="compositionally biased region" description="Polar residues" evidence="1">
    <location>
        <begin position="50"/>
        <end position="67"/>
    </location>
</feature>
<reference evidence="2 3" key="1">
    <citation type="journal article" date="2018" name="Biotechnol. Biofuels">
        <title>Integrative visual omics of the white-rot fungus Polyporus brumalis exposes the biotechnological potential of its oxidative enzymes for delignifying raw plant biomass.</title>
        <authorList>
            <person name="Miyauchi S."/>
            <person name="Rancon A."/>
            <person name="Drula E."/>
            <person name="Hage H."/>
            <person name="Chaduli D."/>
            <person name="Favel A."/>
            <person name="Grisel S."/>
            <person name="Henrissat B."/>
            <person name="Herpoel-Gimbert I."/>
            <person name="Ruiz-Duenas F.J."/>
            <person name="Chevret D."/>
            <person name="Hainaut M."/>
            <person name="Lin J."/>
            <person name="Wang M."/>
            <person name="Pangilinan J."/>
            <person name="Lipzen A."/>
            <person name="Lesage-Meessen L."/>
            <person name="Navarro D."/>
            <person name="Riley R."/>
            <person name="Grigoriev I.V."/>
            <person name="Zhou S."/>
            <person name="Raouche S."/>
            <person name="Rosso M.N."/>
        </authorList>
    </citation>
    <scope>NUCLEOTIDE SEQUENCE [LARGE SCALE GENOMIC DNA]</scope>
    <source>
        <strain evidence="2 3">BRFM 1820</strain>
    </source>
</reference>
<feature type="region of interest" description="Disordered" evidence="1">
    <location>
        <begin position="50"/>
        <end position="71"/>
    </location>
</feature>
<gene>
    <name evidence="2" type="ORF">OH76DRAFT_530176</name>
</gene>
<name>A0A371DA72_9APHY</name>
<feature type="region of interest" description="Disordered" evidence="1">
    <location>
        <begin position="1"/>
        <end position="22"/>
    </location>
</feature>
<protein>
    <submittedName>
        <fullName evidence="2">Uncharacterized protein</fullName>
    </submittedName>
</protein>